<comment type="cofactor">
    <cofactor evidence="1">
        <name>Mg(2+)</name>
        <dbReference type="ChEBI" id="CHEBI:18420"/>
    </cofactor>
</comment>
<dbReference type="Gene3D" id="1.20.120.1780">
    <property type="entry name" value="UbiA prenyltransferase"/>
    <property type="match status" value="1"/>
</dbReference>
<dbReference type="OrthoDB" id="9782418at2"/>
<dbReference type="Gene3D" id="1.10.357.140">
    <property type="entry name" value="UbiA prenyltransferase"/>
    <property type="match status" value="1"/>
</dbReference>
<keyword evidence="14" id="KW-1185">Reference proteome</keyword>
<dbReference type="RefSeq" id="WP_149266775.1">
    <property type="nucleotide sequence ID" value="NZ_VFJB01000006.1"/>
</dbReference>
<dbReference type="GO" id="GO:0006744">
    <property type="term" value="P:ubiquinone biosynthetic process"/>
    <property type="evidence" value="ECO:0007669"/>
    <property type="project" value="UniProtKB-KW"/>
</dbReference>
<dbReference type="EMBL" id="VFJB01000006">
    <property type="protein sequence ID" value="KAA0257802.1"/>
    <property type="molecule type" value="Genomic_DNA"/>
</dbReference>
<keyword evidence="9 12" id="KW-1133">Transmembrane helix</keyword>
<evidence type="ECO:0000256" key="7">
    <source>
        <dbReference type="ARBA" id="ARBA00022688"/>
    </source>
</evidence>
<evidence type="ECO:0000256" key="5">
    <source>
        <dbReference type="ARBA" id="ARBA00022519"/>
    </source>
</evidence>
<gene>
    <name evidence="13" type="ORF">FHQ18_08650</name>
</gene>
<dbReference type="InterPro" id="IPR000537">
    <property type="entry name" value="UbiA_prenyltransferase"/>
</dbReference>
<feature type="transmembrane region" description="Helical" evidence="12">
    <location>
        <begin position="158"/>
        <end position="180"/>
    </location>
</feature>
<keyword evidence="8 12" id="KW-0812">Transmembrane</keyword>
<evidence type="ECO:0000313" key="14">
    <source>
        <dbReference type="Proteomes" id="UP000322876"/>
    </source>
</evidence>
<keyword evidence="5" id="KW-0997">Cell inner membrane</keyword>
<accession>A0A5A8F571</accession>
<dbReference type="InterPro" id="IPR039653">
    <property type="entry name" value="Prenyltransferase"/>
</dbReference>
<reference evidence="13 14" key="1">
    <citation type="submission" date="2019-06" db="EMBL/GenBank/DDBJ databases">
        <title>Genomic insights into carbon and energy metabolism of Deferribacter autotrophicus revealed new metabolic traits in the phylum Deferribacteres.</title>
        <authorList>
            <person name="Slobodkin A.I."/>
            <person name="Slobodkina G.B."/>
            <person name="Allioux M."/>
            <person name="Alain K."/>
            <person name="Jebbar M."/>
            <person name="Shadrin V."/>
            <person name="Kublanov I.V."/>
            <person name="Toshchakov S.V."/>
            <person name="Bonch-Osmolovskaya E.A."/>
        </authorList>
    </citation>
    <scope>NUCLEOTIDE SEQUENCE [LARGE SCALE GENOMIC DNA]</scope>
    <source>
        <strain evidence="13 14">SL50</strain>
    </source>
</reference>
<dbReference type="InterPro" id="IPR044878">
    <property type="entry name" value="UbiA_sf"/>
</dbReference>
<feature type="transmembrane region" description="Helical" evidence="12">
    <location>
        <begin position="264"/>
        <end position="282"/>
    </location>
</feature>
<dbReference type="PANTHER" id="PTHR11048:SF28">
    <property type="entry name" value="4-HYDROXYBENZOATE POLYPRENYLTRANSFERASE, MITOCHONDRIAL"/>
    <property type="match status" value="1"/>
</dbReference>
<dbReference type="PANTHER" id="PTHR11048">
    <property type="entry name" value="PRENYLTRANSFERASES"/>
    <property type="match status" value="1"/>
</dbReference>
<feature type="transmembrane region" description="Helical" evidence="12">
    <location>
        <begin position="40"/>
        <end position="61"/>
    </location>
</feature>
<feature type="transmembrane region" description="Helical" evidence="12">
    <location>
        <begin position="82"/>
        <end position="101"/>
    </location>
</feature>
<dbReference type="FunFam" id="1.20.120.1780:FF:000001">
    <property type="entry name" value="4-hydroxybenzoate octaprenyltransferase"/>
    <property type="match status" value="1"/>
</dbReference>
<feature type="transmembrane region" description="Helical" evidence="12">
    <location>
        <begin position="227"/>
        <end position="244"/>
    </location>
</feature>
<evidence type="ECO:0000256" key="10">
    <source>
        <dbReference type="ARBA" id="ARBA00023136"/>
    </source>
</evidence>
<keyword evidence="4" id="KW-1003">Cell membrane</keyword>
<comment type="subcellular location">
    <subcellularLocation>
        <location evidence="2">Membrane</location>
        <topology evidence="2">Multi-pass membrane protein</topology>
    </subcellularLocation>
</comment>
<evidence type="ECO:0000256" key="8">
    <source>
        <dbReference type="ARBA" id="ARBA00022692"/>
    </source>
</evidence>
<dbReference type="InterPro" id="IPR006371">
    <property type="entry name" value="Polyprenyltransferase_UbiA-li"/>
</dbReference>
<evidence type="ECO:0000313" key="13">
    <source>
        <dbReference type="EMBL" id="KAA0257802.1"/>
    </source>
</evidence>
<evidence type="ECO:0000256" key="6">
    <source>
        <dbReference type="ARBA" id="ARBA00022679"/>
    </source>
</evidence>
<dbReference type="AlphaFoldDB" id="A0A5A8F571"/>
<protein>
    <recommendedName>
        <fullName evidence="11">4-hydroxybenzoate polyprenyltransferase</fullName>
        <ecNumber evidence="11">2.5.1.39</ecNumber>
    </recommendedName>
</protein>
<sequence length="283" mass="32356">MDKVLAFFRMIKIEHTIFALPFAFTGAIIAAKGLPSLDKIFWIAVAMFGARTGAMGFNRVADAEIDAKNPRTANREIPAGKIKKWEAILYIIIAFLIYEIATYKLNPLCFKLSPIPIVIFILYSYTKRFTFLCHIVLGVALGLAPMGAWVAITGNIDYRIIWLGVGVMFWVAGFDLIYAIQDIEFDREHNLFSIPRFLGVEKTIYLARFFHIIAFILFLWAKYLFDLGLVYLFGVVICGIFMIYEHKLIKPHDLSKLNMAFFNLNAYISLTIFVFTFLDIVVI</sequence>
<dbReference type="EC" id="2.5.1.39" evidence="11"/>
<dbReference type="GO" id="GO:0005886">
    <property type="term" value="C:plasma membrane"/>
    <property type="evidence" value="ECO:0007669"/>
    <property type="project" value="TreeGrafter"/>
</dbReference>
<evidence type="ECO:0000256" key="2">
    <source>
        <dbReference type="ARBA" id="ARBA00004141"/>
    </source>
</evidence>
<dbReference type="FunFam" id="1.10.357.140:FF:000008">
    <property type="entry name" value="4-hydroxybenzoate octaprenyltransferase"/>
    <property type="match status" value="1"/>
</dbReference>
<comment type="similarity">
    <text evidence="3">Belongs to the UbiA prenyltransferase family.</text>
</comment>
<keyword evidence="10 12" id="KW-0472">Membrane</keyword>
<evidence type="ECO:0000256" key="1">
    <source>
        <dbReference type="ARBA" id="ARBA00001946"/>
    </source>
</evidence>
<evidence type="ECO:0000256" key="9">
    <source>
        <dbReference type="ARBA" id="ARBA00022989"/>
    </source>
</evidence>
<proteinExistence type="inferred from homology"/>
<evidence type="ECO:0000256" key="3">
    <source>
        <dbReference type="ARBA" id="ARBA00005985"/>
    </source>
</evidence>
<organism evidence="13 14">
    <name type="scientific">Deferribacter autotrophicus</name>
    <dbReference type="NCBI Taxonomy" id="500465"/>
    <lineage>
        <taxon>Bacteria</taxon>
        <taxon>Pseudomonadati</taxon>
        <taxon>Deferribacterota</taxon>
        <taxon>Deferribacteres</taxon>
        <taxon>Deferribacterales</taxon>
        <taxon>Deferribacteraceae</taxon>
        <taxon>Deferribacter</taxon>
    </lineage>
</organism>
<name>A0A5A8F571_9BACT</name>
<evidence type="ECO:0000256" key="11">
    <source>
        <dbReference type="ARBA" id="ARBA00034524"/>
    </source>
</evidence>
<feature type="transmembrane region" description="Helical" evidence="12">
    <location>
        <begin position="203"/>
        <end position="221"/>
    </location>
</feature>
<keyword evidence="7" id="KW-0831">Ubiquinone biosynthesis</keyword>
<dbReference type="CDD" id="cd13959">
    <property type="entry name" value="PT_UbiA_COQ2"/>
    <property type="match status" value="1"/>
</dbReference>
<dbReference type="GO" id="GO:0008412">
    <property type="term" value="F:4-hydroxybenzoate polyprenyltransferase activity"/>
    <property type="evidence" value="ECO:0007669"/>
    <property type="project" value="UniProtKB-EC"/>
</dbReference>
<feature type="transmembrane region" description="Helical" evidence="12">
    <location>
        <begin position="16"/>
        <end position="34"/>
    </location>
</feature>
<evidence type="ECO:0000256" key="12">
    <source>
        <dbReference type="SAM" id="Phobius"/>
    </source>
</evidence>
<keyword evidence="6 13" id="KW-0808">Transferase</keyword>
<feature type="transmembrane region" description="Helical" evidence="12">
    <location>
        <begin position="132"/>
        <end position="152"/>
    </location>
</feature>
<dbReference type="Proteomes" id="UP000322876">
    <property type="component" value="Unassembled WGS sequence"/>
</dbReference>
<evidence type="ECO:0000256" key="4">
    <source>
        <dbReference type="ARBA" id="ARBA00022475"/>
    </source>
</evidence>
<comment type="caution">
    <text evidence="13">The sequence shown here is derived from an EMBL/GenBank/DDBJ whole genome shotgun (WGS) entry which is preliminary data.</text>
</comment>
<dbReference type="Pfam" id="PF01040">
    <property type="entry name" value="UbiA"/>
    <property type="match status" value="1"/>
</dbReference>
<dbReference type="NCBIfam" id="TIGR01475">
    <property type="entry name" value="ubiA_other"/>
    <property type="match status" value="1"/>
</dbReference>